<feature type="signal peptide" evidence="2">
    <location>
        <begin position="1"/>
        <end position="24"/>
    </location>
</feature>
<dbReference type="EMBL" id="JBHSBU010000001">
    <property type="protein sequence ID" value="MFC4159726.1"/>
    <property type="molecule type" value="Genomic_DNA"/>
</dbReference>
<evidence type="ECO:0000256" key="2">
    <source>
        <dbReference type="SAM" id="SignalP"/>
    </source>
</evidence>
<evidence type="ECO:0000313" key="4">
    <source>
        <dbReference type="Proteomes" id="UP001595791"/>
    </source>
</evidence>
<keyword evidence="2" id="KW-0732">Signal</keyword>
<feature type="region of interest" description="Disordered" evidence="1">
    <location>
        <begin position="24"/>
        <end position="74"/>
    </location>
</feature>
<dbReference type="Proteomes" id="UP001595791">
    <property type="component" value="Unassembled WGS sequence"/>
</dbReference>
<feature type="compositionally biased region" description="Pro residues" evidence="1">
    <location>
        <begin position="31"/>
        <end position="66"/>
    </location>
</feature>
<sequence length="425" mass="46898">MLRRFALGFIPFVLLAGCATQAPAPISSPTEPVPVPLPEPPPPPPPPPVAPPPALSPTPAPPPPAKPGTIKPVVDRSTRELVGRLLPDKISDRNGWRDDIATALVALKLPASHENICAAIAVIEQESSFQADPVVPGLNRIVWKKIEGYADRYGVPFPIVEAILKRKSANGRSYAERINALKTERQMNLLFEDIVDELPIGREQLIAHNPIRTGGPMQVSFAFAEQHMRHWPYPYSFKTSLRQEVFTRRGGVYFGIANLLHYPANYPEMLYRFADFNAGQYSSRNVAFQAALASVAGKRHAKLTLDGDLLIYRDGAPTTERSATLAALLAVADRLDLEESALRRDLLQEKQLSFEQTATYRRLFALADQQGGRKLPRAALPQIRLQSPKITRKLTTEWFARRVDGRYQRCLGKATALVSPGGMGG</sequence>
<dbReference type="Pfam" id="PF07759">
    <property type="entry name" value="DUF1615"/>
    <property type="match status" value="1"/>
</dbReference>
<dbReference type="SUPFAM" id="SSF101447">
    <property type="entry name" value="Formin homology 2 domain (FH2 domain)"/>
    <property type="match status" value="1"/>
</dbReference>
<gene>
    <name evidence="3" type="ORF">ACFOW7_10240</name>
</gene>
<dbReference type="InterPro" id="IPR011673">
    <property type="entry name" value="DUF1615"/>
</dbReference>
<dbReference type="RefSeq" id="WP_378163795.1">
    <property type="nucleotide sequence ID" value="NZ_JBHSBU010000001.1"/>
</dbReference>
<organism evidence="3 4">
    <name type="scientific">Chitinimonas lacunae</name>
    <dbReference type="NCBI Taxonomy" id="1963018"/>
    <lineage>
        <taxon>Bacteria</taxon>
        <taxon>Pseudomonadati</taxon>
        <taxon>Pseudomonadota</taxon>
        <taxon>Betaproteobacteria</taxon>
        <taxon>Neisseriales</taxon>
        <taxon>Chitinibacteraceae</taxon>
        <taxon>Chitinimonas</taxon>
    </lineage>
</organism>
<dbReference type="PROSITE" id="PS51257">
    <property type="entry name" value="PROKAR_LIPOPROTEIN"/>
    <property type="match status" value="1"/>
</dbReference>
<evidence type="ECO:0000256" key="1">
    <source>
        <dbReference type="SAM" id="MobiDB-lite"/>
    </source>
</evidence>
<evidence type="ECO:0000313" key="3">
    <source>
        <dbReference type="EMBL" id="MFC4159726.1"/>
    </source>
</evidence>
<protein>
    <submittedName>
        <fullName evidence="3">DUF1615 domain-containing protein</fullName>
    </submittedName>
</protein>
<feature type="chain" id="PRO_5045927268" evidence="2">
    <location>
        <begin position="25"/>
        <end position="425"/>
    </location>
</feature>
<reference evidence="4" key="1">
    <citation type="journal article" date="2019" name="Int. J. Syst. Evol. Microbiol.">
        <title>The Global Catalogue of Microorganisms (GCM) 10K type strain sequencing project: providing services to taxonomists for standard genome sequencing and annotation.</title>
        <authorList>
            <consortium name="The Broad Institute Genomics Platform"/>
            <consortium name="The Broad Institute Genome Sequencing Center for Infectious Disease"/>
            <person name="Wu L."/>
            <person name="Ma J."/>
        </authorList>
    </citation>
    <scope>NUCLEOTIDE SEQUENCE [LARGE SCALE GENOMIC DNA]</scope>
    <source>
        <strain evidence="4">LMG 29894</strain>
    </source>
</reference>
<accession>A0ABV8MQX2</accession>
<keyword evidence="4" id="KW-1185">Reference proteome</keyword>
<name>A0ABV8MQX2_9NEIS</name>
<proteinExistence type="predicted"/>
<comment type="caution">
    <text evidence="3">The sequence shown here is derived from an EMBL/GenBank/DDBJ whole genome shotgun (WGS) entry which is preliminary data.</text>
</comment>